<dbReference type="InterPro" id="IPR012340">
    <property type="entry name" value="NA-bd_OB-fold"/>
</dbReference>
<reference evidence="8 9" key="1">
    <citation type="journal article" date="2016" name="Mol. Biol. Evol.">
        <title>Comparative Genomics of Early-Diverging Mushroom-Forming Fungi Provides Insights into the Origins of Lignocellulose Decay Capabilities.</title>
        <authorList>
            <person name="Nagy L.G."/>
            <person name="Riley R."/>
            <person name="Tritt A."/>
            <person name="Adam C."/>
            <person name="Daum C."/>
            <person name="Floudas D."/>
            <person name="Sun H."/>
            <person name="Yadav J.S."/>
            <person name="Pangilinan J."/>
            <person name="Larsson K.H."/>
            <person name="Matsuura K."/>
            <person name="Barry K."/>
            <person name="Labutti K."/>
            <person name="Kuo R."/>
            <person name="Ohm R.A."/>
            <person name="Bhattacharya S.S."/>
            <person name="Shirouzu T."/>
            <person name="Yoshinaga Y."/>
            <person name="Martin F.M."/>
            <person name="Grigoriev I.V."/>
            <person name="Hibbett D.S."/>
        </authorList>
    </citation>
    <scope>NUCLEOTIDE SEQUENCE [LARGE SCALE GENOMIC DNA]</scope>
    <source>
        <strain evidence="8 9">CBS 109695</strain>
    </source>
</reference>
<dbReference type="AlphaFoldDB" id="A0A166N5Y4"/>
<evidence type="ECO:0000256" key="6">
    <source>
        <dbReference type="ARBA" id="ARBA00023146"/>
    </source>
</evidence>
<dbReference type="GO" id="GO:0005739">
    <property type="term" value="C:mitochondrion"/>
    <property type="evidence" value="ECO:0007669"/>
    <property type="project" value="TreeGrafter"/>
</dbReference>
<dbReference type="Pfam" id="PF01336">
    <property type="entry name" value="tRNA_anti-codon"/>
    <property type="match status" value="1"/>
</dbReference>
<gene>
    <name evidence="8" type="ORF">FIBSPDRAFT_1042123</name>
</gene>
<evidence type="ECO:0000256" key="1">
    <source>
        <dbReference type="ARBA" id="ARBA00006303"/>
    </source>
</evidence>
<keyword evidence="6" id="KW-0030">Aminoacyl-tRNA synthetase</keyword>
<dbReference type="PANTHER" id="PTHR22594:SF5">
    <property type="entry name" value="ASPARTATE--TRNA LIGASE, MITOCHONDRIAL"/>
    <property type="match status" value="1"/>
</dbReference>
<dbReference type="EMBL" id="KV417525">
    <property type="protein sequence ID" value="KZP24678.1"/>
    <property type="molecule type" value="Genomic_DNA"/>
</dbReference>
<evidence type="ECO:0000256" key="4">
    <source>
        <dbReference type="ARBA" id="ARBA00022840"/>
    </source>
</evidence>
<dbReference type="PRINTS" id="PR01042">
    <property type="entry name" value="TRNASYNTHASP"/>
</dbReference>
<feature type="domain" description="Aminoacyl-transfer RNA synthetases class-II family profile" evidence="7">
    <location>
        <begin position="201"/>
        <end position="655"/>
    </location>
</feature>
<dbReference type="InterPro" id="IPR047089">
    <property type="entry name" value="Asp-tRNA-ligase_1_N"/>
</dbReference>
<dbReference type="PANTHER" id="PTHR22594">
    <property type="entry name" value="ASPARTYL/LYSYL-TRNA SYNTHETASE"/>
    <property type="match status" value="1"/>
</dbReference>
<dbReference type="PROSITE" id="PS50862">
    <property type="entry name" value="AA_TRNA_LIGASE_II"/>
    <property type="match status" value="1"/>
</dbReference>
<evidence type="ECO:0000313" key="9">
    <source>
        <dbReference type="Proteomes" id="UP000076532"/>
    </source>
</evidence>
<dbReference type="OrthoDB" id="439710at2759"/>
<evidence type="ECO:0000256" key="2">
    <source>
        <dbReference type="ARBA" id="ARBA00022598"/>
    </source>
</evidence>
<dbReference type="Pfam" id="PF00152">
    <property type="entry name" value="tRNA-synt_2"/>
    <property type="match status" value="2"/>
</dbReference>
<dbReference type="HAMAP" id="MF_00044">
    <property type="entry name" value="Asp_tRNA_synth_type1"/>
    <property type="match status" value="1"/>
</dbReference>
<dbReference type="GO" id="GO:0004815">
    <property type="term" value="F:aspartate-tRNA ligase activity"/>
    <property type="evidence" value="ECO:0007669"/>
    <property type="project" value="TreeGrafter"/>
</dbReference>
<dbReference type="Gene3D" id="3.30.1360.30">
    <property type="entry name" value="GAD-like domain"/>
    <property type="match status" value="1"/>
</dbReference>
<protein>
    <recommendedName>
        <fullName evidence="7">Aminoacyl-transfer RNA synthetases class-II family profile domain-containing protein</fullName>
    </recommendedName>
</protein>
<keyword evidence="4" id="KW-0067">ATP-binding</keyword>
<keyword evidence="9" id="KW-1185">Reference proteome</keyword>
<proteinExistence type="inferred from homology"/>
<dbReference type="GO" id="GO:0005524">
    <property type="term" value="F:ATP binding"/>
    <property type="evidence" value="ECO:0007669"/>
    <property type="project" value="UniProtKB-KW"/>
</dbReference>
<dbReference type="InterPro" id="IPR045864">
    <property type="entry name" value="aa-tRNA-synth_II/BPL/LPL"/>
</dbReference>
<keyword evidence="2" id="KW-0436">Ligase</keyword>
<dbReference type="NCBIfam" id="TIGR00459">
    <property type="entry name" value="aspS_bact"/>
    <property type="match status" value="1"/>
</dbReference>
<dbReference type="GO" id="GO:0003676">
    <property type="term" value="F:nucleic acid binding"/>
    <property type="evidence" value="ECO:0007669"/>
    <property type="project" value="InterPro"/>
</dbReference>
<dbReference type="Gene3D" id="2.40.50.140">
    <property type="entry name" value="Nucleic acid-binding proteins"/>
    <property type="match status" value="1"/>
</dbReference>
<name>A0A166N5Y4_9AGAM</name>
<dbReference type="InterPro" id="IPR004365">
    <property type="entry name" value="NA-bd_OB_tRNA"/>
</dbReference>
<evidence type="ECO:0000256" key="3">
    <source>
        <dbReference type="ARBA" id="ARBA00022741"/>
    </source>
</evidence>
<dbReference type="Proteomes" id="UP000076532">
    <property type="component" value="Unassembled WGS sequence"/>
</dbReference>
<dbReference type="InterPro" id="IPR002312">
    <property type="entry name" value="Asp/Asn-tRNA-synth_IIb"/>
</dbReference>
<dbReference type="InterPro" id="IPR004364">
    <property type="entry name" value="Aa-tRNA-synt_II"/>
</dbReference>
<keyword evidence="5" id="KW-0648">Protein biosynthesis</keyword>
<comment type="similarity">
    <text evidence="1">Belongs to the class-II aminoacyl-tRNA synthetase family. Type 1 subfamily.</text>
</comment>
<organism evidence="8 9">
    <name type="scientific">Athelia psychrophila</name>
    <dbReference type="NCBI Taxonomy" id="1759441"/>
    <lineage>
        <taxon>Eukaryota</taxon>
        <taxon>Fungi</taxon>
        <taxon>Dikarya</taxon>
        <taxon>Basidiomycota</taxon>
        <taxon>Agaricomycotina</taxon>
        <taxon>Agaricomycetes</taxon>
        <taxon>Agaricomycetidae</taxon>
        <taxon>Atheliales</taxon>
        <taxon>Atheliaceae</taxon>
        <taxon>Athelia</taxon>
    </lineage>
</organism>
<dbReference type="SUPFAM" id="SSF55681">
    <property type="entry name" value="Class II aaRS and biotin synthetases"/>
    <property type="match status" value="1"/>
</dbReference>
<keyword evidence="3" id="KW-0547">Nucleotide-binding</keyword>
<dbReference type="SUPFAM" id="SSF50249">
    <property type="entry name" value="Nucleic acid-binding proteins"/>
    <property type="match status" value="1"/>
</dbReference>
<accession>A0A166N5Y4</accession>
<evidence type="ECO:0000313" key="8">
    <source>
        <dbReference type="EMBL" id="KZP24678.1"/>
    </source>
</evidence>
<dbReference type="InterPro" id="IPR004524">
    <property type="entry name" value="Asp-tRNA-ligase_1"/>
</dbReference>
<sequence length="685" mass="76935">MRPLLRLWSRRAFSQVRPKQFPSPRVNSRCYSQTVLPHDSFGNLHRSHCAPFAAPTHKCGALCASDTGTQVVLAGWLLPERKISKTMSFFPIRDSFGTTQLVVLRKGDAAARLSALSDIPVESSILIQGQVRLRPEKSRRPESSTGDIEVEVQAFTLLNAADGHMPFVPSDPHNLANEDLRARYRYLDLRRSALSDNLRKRSQVARLVRDTLYEQDFLEIETPILLKSSPEGAREFLVPTRVTRHSDGAQEPQFYALPQSPQQPKQLLICSGGVDRYFQLARCFRDEDGRKDRQPEFTQIDLEMAFVSWGGTAPDASMCVGSDQWRIGGSEVRNVVENIIRKVWRQMEDINLEDSFRVMTYHNAMTRYGSDKPDIRFGLELSDISDRLSPRISDVLNTLGQSIECFVVRRSVDGSFVNADQDYQHESDPAVERILLTADNATTWLSKSRTVVLGLQVEGEVQEADLNEVLNLNIGDSIYLATRSLTPEGGSTKLGRARLQLAELAQRCGDYLPTETPHFLWVTEFPLFTRADQDKEFLAHGRWSSSHHPFTAPMWEDIEALYNGDIAKVRGQHYDLVLNGVEIGGGSVRVHDPTMQEHIFANILQLTPPEMASFGHLLDALKYGAPPHGGIALGFDRLMAILCKTQSIRDVIAFPKTSAGTDLLFKSPATVDQNVLHQYGIQPRR</sequence>
<evidence type="ECO:0000259" key="7">
    <source>
        <dbReference type="PROSITE" id="PS50862"/>
    </source>
</evidence>
<dbReference type="GO" id="GO:0006422">
    <property type="term" value="P:aspartyl-tRNA aminoacylation"/>
    <property type="evidence" value="ECO:0007669"/>
    <property type="project" value="TreeGrafter"/>
</dbReference>
<dbReference type="InterPro" id="IPR004115">
    <property type="entry name" value="GAD-like_sf"/>
</dbReference>
<dbReference type="Gene3D" id="3.30.930.10">
    <property type="entry name" value="Bira Bifunctional Protein, Domain 2"/>
    <property type="match status" value="1"/>
</dbReference>
<dbReference type="CDD" id="cd04317">
    <property type="entry name" value="EcAspRS_like_N"/>
    <property type="match status" value="1"/>
</dbReference>
<dbReference type="InterPro" id="IPR006195">
    <property type="entry name" value="aa-tRNA-synth_II"/>
</dbReference>
<dbReference type="STRING" id="436010.A0A166N5Y4"/>
<evidence type="ECO:0000256" key="5">
    <source>
        <dbReference type="ARBA" id="ARBA00022917"/>
    </source>
</evidence>